<dbReference type="InterPro" id="IPR011199">
    <property type="entry name" value="Bacillithiol_biosynth_BshC"/>
</dbReference>
<dbReference type="HAMAP" id="MF_01867">
    <property type="entry name" value="BshC"/>
    <property type="match status" value="1"/>
</dbReference>
<dbReference type="Pfam" id="PF24850">
    <property type="entry name" value="CC_BshC"/>
    <property type="match status" value="1"/>
</dbReference>
<keyword evidence="1 2" id="KW-0436">Ligase</keyword>
<dbReference type="EMBL" id="CP014227">
    <property type="protein sequence ID" value="AMD85512.1"/>
    <property type="molecule type" value="Genomic_DNA"/>
</dbReference>
<organism evidence="6 8">
    <name type="scientific">Capnocytophaga haemolytica</name>
    <dbReference type="NCBI Taxonomy" id="45243"/>
    <lineage>
        <taxon>Bacteria</taxon>
        <taxon>Pseudomonadati</taxon>
        <taxon>Bacteroidota</taxon>
        <taxon>Flavobacteriia</taxon>
        <taxon>Flavobacteriales</taxon>
        <taxon>Flavobacteriaceae</taxon>
        <taxon>Capnocytophaga</taxon>
    </lineage>
</organism>
<evidence type="ECO:0000259" key="4">
    <source>
        <dbReference type="Pfam" id="PF24850"/>
    </source>
</evidence>
<evidence type="ECO:0000313" key="5">
    <source>
        <dbReference type="EMBL" id="AMD85512.1"/>
    </source>
</evidence>
<evidence type="ECO:0000313" key="7">
    <source>
        <dbReference type="Proteomes" id="UP000065822"/>
    </source>
</evidence>
<dbReference type="RefSeq" id="WP_066430160.1">
    <property type="nucleotide sequence ID" value="NZ_CP014227.1"/>
</dbReference>
<evidence type="ECO:0000256" key="2">
    <source>
        <dbReference type="HAMAP-Rule" id="MF_01867"/>
    </source>
</evidence>
<feature type="domain" description="Bacillithiol biosynthesis BshC N-terminal Rossmann-like" evidence="3">
    <location>
        <begin position="4"/>
        <end position="376"/>
    </location>
</feature>
<dbReference type="KEGG" id="chg:AXF12_08300"/>
<evidence type="ECO:0000313" key="8">
    <source>
        <dbReference type="Proteomes" id="UP000215539"/>
    </source>
</evidence>
<dbReference type="Pfam" id="PF10079">
    <property type="entry name" value="Rossmann-like_BshC"/>
    <property type="match status" value="1"/>
</dbReference>
<reference evidence="5 7" key="1">
    <citation type="submission" date="2016-02" db="EMBL/GenBank/DDBJ databases">
        <authorList>
            <person name="Holder M.E."/>
            <person name="Ajami N.J."/>
            <person name="Petrosino J.F."/>
        </authorList>
    </citation>
    <scope>NUCLEOTIDE SEQUENCE [LARGE SCALE GENOMIC DNA]</scope>
    <source>
        <strain evidence="5 7">CCUG 32990</strain>
    </source>
</reference>
<keyword evidence="7" id="KW-1185">Reference proteome</keyword>
<evidence type="ECO:0000259" key="3">
    <source>
        <dbReference type="Pfam" id="PF10079"/>
    </source>
</evidence>
<dbReference type="EMBL" id="LT906449">
    <property type="protein sequence ID" value="SNV00754.1"/>
    <property type="molecule type" value="Genomic_DNA"/>
</dbReference>
<dbReference type="InterPro" id="IPR055399">
    <property type="entry name" value="CC_BshC"/>
</dbReference>
<dbReference type="GO" id="GO:0016874">
    <property type="term" value="F:ligase activity"/>
    <property type="evidence" value="ECO:0007669"/>
    <property type="project" value="UniProtKB-UniRule"/>
</dbReference>
<dbReference type="InterPro" id="IPR055398">
    <property type="entry name" value="Rossmann-like_BshC"/>
</dbReference>
<sequence>MVTDFIPYENIRFFSRLIKDYVLEKGLLRPFYNRFPTPLNFEEQIKEKALQFSEPSRKKLVERLKEQYLDVQTSDKVLKNITLLGEKNTFTITTGHQLSLFTGHLYFIFKIVSVINTTKQLSKLYPDYNFVPVYWMATEDHDFEEINHFHLSGGKTICWNSEQKGATGDFSTRSLSIVFEAFSNALGLGKNAENLRVLFRDSYLENSTLARATRYLVNALFQEYGVVIVDGNDRELKREFTPYMKNDLLHHIAYQEVSKQAEKLYTLDNTYPIQVNPREINLFYLTTGSRHRIERRDEGFDVVDTKIKFTKDKILRELEEYPERFSPNVILRPMYQEVILPNLAYIGGGGEIAYWLELKGFFERERVVFPMLMLRNSAMLISERQQAKIQKLGLSVEDLFLKSNDLKDKKVRALSTFPIDFTPQKEALQKQFSDLYILAAQTDVSFMNAVRAQEVKQLKGLTHLEKRLLKAQKRKLSDELERVVVLQRELFPNGGLQERFSNFTDFYLEVGEEFIPTLISDFDPFDFRFVVVKLV</sequence>
<proteinExistence type="inferred from homology"/>
<feature type="domain" description="Bacillithiol biosynthesis BshC C-terminal coiled-coil" evidence="4">
    <location>
        <begin position="378"/>
        <end position="534"/>
    </location>
</feature>
<dbReference type="Proteomes" id="UP000215539">
    <property type="component" value="Chromosome 1"/>
</dbReference>
<evidence type="ECO:0000313" key="6">
    <source>
        <dbReference type="EMBL" id="SNV00754.1"/>
    </source>
</evidence>
<dbReference type="NCBIfam" id="TIGR03998">
    <property type="entry name" value="thiol_BshC"/>
    <property type="match status" value="1"/>
</dbReference>
<dbReference type="EC" id="6.-.-.-" evidence="2"/>
<protein>
    <recommendedName>
        <fullName evidence="2">Putative cysteine ligase BshC</fullName>
        <ecNumber evidence="2">6.-.-.-</ecNumber>
    </recommendedName>
</protein>
<dbReference type="AlphaFoldDB" id="A0AAX2GTX1"/>
<dbReference type="PIRSF" id="PIRSF012535">
    <property type="entry name" value="UCP012535"/>
    <property type="match status" value="1"/>
</dbReference>
<comment type="similarity">
    <text evidence="2">Belongs to the BshC family.</text>
</comment>
<gene>
    <name evidence="2" type="primary">bshC</name>
    <name evidence="5" type="ORF">AXF12_08300</name>
    <name evidence="6" type="ORF">SAMEA44541418_00022</name>
</gene>
<evidence type="ECO:0000256" key="1">
    <source>
        <dbReference type="ARBA" id="ARBA00022598"/>
    </source>
</evidence>
<accession>A0AAX2GTX1</accession>
<reference evidence="6 8" key="2">
    <citation type="submission" date="2017-06" db="EMBL/GenBank/DDBJ databases">
        <authorList>
            <consortium name="Pathogen Informatics"/>
        </authorList>
    </citation>
    <scope>NUCLEOTIDE SEQUENCE [LARGE SCALE GENOMIC DNA]</scope>
    <source>
        <strain evidence="6 8">NCTC12947</strain>
    </source>
</reference>
<name>A0AAX2GTX1_9FLAO</name>
<dbReference type="Proteomes" id="UP000065822">
    <property type="component" value="Chromosome"/>
</dbReference>